<dbReference type="GO" id="GO:0008298">
    <property type="term" value="P:intracellular mRNA localization"/>
    <property type="evidence" value="ECO:0007669"/>
    <property type="project" value="TreeGrafter"/>
</dbReference>
<dbReference type="GO" id="GO:0003729">
    <property type="term" value="F:mRNA binding"/>
    <property type="evidence" value="ECO:0007669"/>
    <property type="project" value="TreeGrafter"/>
</dbReference>
<keyword evidence="3" id="KW-1185">Reference proteome</keyword>
<protein>
    <submittedName>
        <fullName evidence="2">Double-stranded RNA-binding protein Staufen like protein 1</fullName>
    </submittedName>
</protein>
<dbReference type="PANTHER" id="PTHR46054:SF2">
    <property type="entry name" value="DOUBLE-STRANDED RNA-BINDING PROTEIN STAUFEN HOMOLOG 1"/>
    <property type="match status" value="1"/>
</dbReference>
<reference evidence="2 3" key="1">
    <citation type="submission" date="2013-11" db="EMBL/GenBank/DDBJ databases">
        <title>The Damaraland mole rat (Fukomys damarensis) genome and evolution of African mole rats.</title>
        <authorList>
            <person name="Gladyshev V.N."/>
            <person name="Fang X."/>
        </authorList>
    </citation>
    <scope>NUCLEOTIDE SEQUENCE [LARGE SCALE GENOMIC DNA]</scope>
    <source>
        <tissue evidence="2">Liver</tissue>
    </source>
</reference>
<feature type="compositionally biased region" description="Basic and acidic residues" evidence="1">
    <location>
        <begin position="75"/>
        <end position="93"/>
    </location>
</feature>
<evidence type="ECO:0000313" key="2">
    <source>
        <dbReference type="EMBL" id="KFO29643.1"/>
    </source>
</evidence>
<dbReference type="GO" id="GO:0043025">
    <property type="term" value="C:neuronal cell body"/>
    <property type="evidence" value="ECO:0007669"/>
    <property type="project" value="TreeGrafter"/>
</dbReference>
<proteinExistence type="predicted"/>
<dbReference type="GO" id="GO:0032839">
    <property type="term" value="C:dendrite cytoplasm"/>
    <property type="evidence" value="ECO:0007669"/>
    <property type="project" value="GOC"/>
</dbReference>
<feature type="compositionally biased region" description="Basic and acidic residues" evidence="1">
    <location>
        <begin position="104"/>
        <end position="114"/>
    </location>
</feature>
<evidence type="ECO:0000313" key="3">
    <source>
        <dbReference type="Proteomes" id="UP000028990"/>
    </source>
</evidence>
<sequence length="165" mass="18135">MMLLLKALRILLSEPPPKGLEMNERESEEENLNKSEISQVFESALKRNSPVNSQAGLGQRSNPHEELSQPTKSALRSEEKTPEKKPGDGRKVTFFEPGSGDENGPSHKEDEFRMPSRSHQQLPAALLPMVPEVAQAVGVSQEHHSTDFSRATLNPVKATATAMIA</sequence>
<dbReference type="GO" id="GO:0007281">
    <property type="term" value="P:germ cell development"/>
    <property type="evidence" value="ECO:0007669"/>
    <property type="project" value="TreeGrafter"/>
</dbReference>
<evidence type="ECO:0000256" key="1">
    <source>
        <dbReference type="SAM" id="MobiDB-lite"/>
    </source>
</evidence>
<dbReference type="EMBL" id="KN122575">
    <property type="protein sequence ID" value="KFO29643.1"/>
    <property type="molecule type" value="Genomic_DNA"/>
</dbReference>
<dbReference type="InterPro" id="IPR051740">
    <property type="entry name" value="DRBM-containing_protein"/>
</dbReference>
<gene>
    <name evidence="2" type="ORF">H920_08965</name>
</gene>
<dbReference type="GO" id="GO:0035418">
    <property type="term" value="P:protein localization to synapse"/>
    <property type="evidence" value="ECO:0007669"/>
    <property type="project" value="TreeGrafter"/>
</dbReference>
<feature type="region of interest" description="Disordered" evidence="1">
    <location>
        <begin position="13"/>
        <end position="120"/>
    </location>
</feature>
<dbReference type="PANTHER" id="PTHR46054">
    <property type="entry name" value="MATERNAL EFFECT PROTEIN STAUFEN"/>
    <property type="match status" value="1"/>
</dbReference>
<feature type="compositionally biased region" description="Polar residues" evidence="1">
    <location>
        <begin position="49"/>
        <end position="61"/>
    </location>
</feature>
<name>A0A091DGL7_FUKDA</name>
<dbReference type="GO" id="GO:0010494">
    <property type="term" value="C:cytoplasmic stress granule"/>
    <property type="evidence" value="ECO:0007669"/>
    <property type="project" value="TreeGrafter"/>
</dbReference>
<dbReference type="GO" id="GO:0003725">
    <property type="term" value="F:double-stranded RNA binding"/>
    <property type="evidence" value="ECO:0007669"/>
    <property type="project" value="TreeGrafter"/>
</dbReference>
<dbReference type="Proteomes" id="UP000028990">
    <property type="component" value="Unassembled WGS sequence"/>
</dbReference>
<dbReference type="AlphaFoldDB" id="A0A091DGL7"/>
<dbReference type="GO" id="GO:0098964">
    <property type="term" value="P:anterograde dendritic transport of messenger ribonucleoprotein complex"/>
    <property type="evidence" value="ECO:0007669"/>
    <property type="project" value="TreeGrafter"/>
</dbReference>
<organism evidence="2 3">
    <name type="scientific">Fukomys damarensis</name>
    <name type="common">Damaraland mole rat</name>
    <name type="synonym">Cryptomys damarensis</name>
    <dbReference type="NCBI Taxonomy" id="885580"/>
    <lineage>
        <taxon>Eukaryota</taxon>
        <taxon>Metazoa</taxon>
        <taxon>Chordata</taxon>
        <taxon>Craniata</taxon>
        <taxon>Vertebrata</taxon>
        <taxon>Euteleostomi</taxon>
        <taxon>Mammalia</taxon>
        <taxon>Eutheria</taxon>
        <taxon>Euarchontoglires</taxon>
        <taxon>Glires</taxon>
        <taxon>Rodentia</taxon>
        <taxon>Hystricomorpha</taxon>
        <taxon>Bathyergidae</taxon>
        <taxon>Fukomys</taxon>
    </lineage>
</organism>
<dbReference type="GO" id="GO:0005886">
    <property type="term" value="C:plasma membrane"/>
    <property type="evidence" value="ECO:0007669"/>
    <property type="project" value="TreeGrafter"/>
</dbReference>
<accession>A0A091DGL7</accession>